<gene>
    <name evidence="3" type="ORF">TPHV1_200006</name>
</gene>
<dbReference type="InterPro" id="IPR010799">
    <property type="entry name" value="MlrC_C"/>
</dbReference>
<name>A0A0B7GYH3_TREPH</name>
<evidence type="ECO:0000313" key="3">
    <source>
        <dbReference type="EMBL" id="CEM61716.1"/>
    </source>
</evidence>
<dbReference type="PIRSF" id="PIRSF012702">
    <property type="entry name" value="UCP012702"/>
    <property type="match status" value="1"/>
</dbReference>
<organism evidence="3 4">
    <name type="scientific">Treponema phagedenis</name>
    <dbReference type="NCBI Taxonomy" id="162"/>
    <lineage>
        <taxon>Bacteria</taxon>
        <taxon>Pseudomonadati</taxon>
        <taxon>Spirochaetota</taxon>
        <taxon>Spirochaetia</taxon>
        <taxon>Spirochaetales</taxon>
        <taxon>Treponemataceae</taxon>
        <taxon>Treponema</taxon>
    </lineage>
</organism>
<dbReference type="Proteomes" id="UP000042527">
    <property type="component" value="Unassembled WGS sequence"/>
</dbReference>
<evidence type="ECO:0000313" key="4">
    <source>
        <dbReference type="Proteomes" id="UP000042527"/>
    </source>
</evidence>
<dbReference type="AlphaFoldDB" id="A0A0B7GYH3"/>
<feature type="domain" description="Microcystin LR degradation protein MlrC N-terminal" evidence="2">
    <location>
        <begin position="2"/>
        <end position="284"/>
    </location>
</feature>
<reference evidence="4" key="1">
    <citation type="submission" date="2015-01" db="EMBL/GenBank/DDBJ databases">
        <authorList>
            <person name="Manzoor Shahid"/>
            <person name="Zubair Saima"/>
        </authorList>
    </citation>
    <scope>NUCLEOTIDE SEQUENCE [LARGE SCALE GENOMIC DNA]</scope>
    <source>
        <strain evidence="4">V1</strain>
    </source>
</reference>
<protein>
    <submittedName>
        <fullName evidence="3">MlrC domain protein</fullName>
    </submittedName>
</protein>
<dbReference type="EMBL" id="CDNC01000013">
    <property type="protein sequence ID" value="CEM61716.1"/>
    <property type="molecule type" value="Genomic_DNA"/>
</dbReference>
<feature type="domain" description="Microcystin LR degradation protein MlrC C-terminal" evidence="1">
    <location>
        <begin position="305"/>
        <end position="475"/>
    </location>
</feature>
<keyword evidence="4" id="KW-1185">Reference proteome</keyword>
<dbReference type="Pfam" id="PF07364">
    <property type="entry name" value="DUF1485"/>
    <property type="match status" value="1"/>
</dbReference>
<dbReference type="InterPro" id="IPR015995">
    <property type="entry name" value="MlrC_N"/>
</dbReference>
<evidence type="ECO:0000259" key="2">
    <source>
        <dbReference type="Pfam" id="PF07364"/>
    </source>
</evidence>
<proteinExistence type="predicted"/>
<evidence type="ECO:0000259" key="1">
    <source>
        <dbReference type="Pfam" id="PF07171"/>
    </source>
</evidence>
<dbReference type="InterPro" id="IPR009197">
    <property type="entry name" value="MlrC"/>
</dbReference>
<dbReference type="RefSeq" id="WP_044634614.1">
    <property type="nucleotide sequence ID" value="NZ_CDNC01000013.1"/>
</dbReference>
<accession>A0A0B7GYH3</accession>
<dbReference type="OrthoDB" id="9815420at2"/>
<sequence length="492" mass="53657">MRILVGGISHESNSFNPIITGINDFVVFRGEEVLTKGLLPYYSSTGIIDTLRGWGWEVVPALVARAVPNGLVQHELYQSLKAEFLHYLDEALTEAPIDGICLGLHGSLKVENLGAAEGDLLAAIRERLPDVPLTVALDMHATVTDEMIRYCDGIVGYKTAPHIDCYETGVHAAKLLRSAFDSGKKLCIGRVSIPMLIAGEKSESAEEPMKSLLAACVEAEKRDGILAASILLGFPWADCEDNGVSIVTVSDGCQKLADETAKELARKFWSERHNFRFRAEHYDSVSSILKAIEAVTINKEQPVFISDSGDNPTAGATGDATELFEAMLSFSDKIQSLPTPLLYSGFFDAPAVDACMRAGEGKTLDITIGGNLDKINGKQIPCTVKVLRLVKDYGTYRSNLALVEYKNMHIVLTGKHIGFGDENLLPALGVNPLDYCIVTVKLGYLEACFQDIAARAIMATSKGCSNELLETLDYPKTRKPIYPLNKNMEWSC</sequence>
<dbReference type="Pfam" id="PF07171">
    <property type="entry name" value="MlrC_C"/>
    <property type="match status" value="1"/>
</dbReference>